<feature type="compositionally biased region" description="Polar residues" evidence="1">
    <location>
        <begin position="155"/>
        <end position="173"/>
    </location>
</feature>
<protein>
    <submittedName>
        <fullName evidence="2">Uncharacterized protein</fullName>
    </submittedName>
</protein>
<feature type="compositionally biased region" description="Basic and acidic residues" evidence="1">
    <location>
        <begin position="463"/>
        <end position="490"/>
    </location>
</feature>
<dbReference type="AlphaFoldDB" id="A0A427XQ45"/>
<feature type="compositionally biased region" description="Low complexity" evidence="1">
    <location>
        <begin position="26"/>
        <end position="45"/>
    </location>
</feature>
<reference evidence="2 3" key="1">
    <citation type="submission" date="2018-11" db="EMBL/GenBank/DDBJ databases">
        <title>Genome sequence of Apiotrichum porosum DSM 27194.</title>
        <authorList>
            <person name="Aliyu H."/>
            <person name="Gorte O."/>
            <person name="Ochsenreither K."/>
        </authorList>
    </citation>
    <scope>NUCLEOTIDE SEQUENCE [LARGE SCALE GENOMIC DNA]</scope>
    <source>
        <strain evidence="2 3">DSM 27194</strain>
    </source>
</reference>
<proteinExistence type="predicted"/>
<feature type="region of interest" description="Disordered" evidence="1">
    <location>
        <begin position="245"/>
        <end position="284"/>
    </location>
</feature>
<dbReference type="GeneID" id="39592943"/>
<accession>A0A427XQ45</accession>
<feature type="region of interest" description="Disordered" evidence="1">
    <location>
        <begin position="101"/>
        <end position="190"/>
    </location>
</feature>
<gene>
    <name evidence="2" type="ORF">EHS24_008400</name>
</gene>
<feature type="compositionally biased region" description="Basic and acidic residues" evidence="1">
    <location>
        <begin position="255"/>
        <end position="273"/>
    </location>
</feature>
<sequence length="490" mass="52430">MSLLSPGSDVSSDGASRYLPSPSPAPSAASSRTAPSPSPTTARRLASSKRRAAGSKAGSRTPSGSVSPPPPTRSQYQSYSKLLTSLAAREATELAPRLAGKGLWGALNPNTGPATGPTWATAPDTATATSVFTAASSSRGGFGQGGSEDSDELNSDTGGPSNAGTRAGTQPQLSAPPTPAPEVQRIPLAQRTVTDTDIATRWPLHPIELTNGDGALAVGAPLPSAVSETTARVIRRHRLALPASEGKLERRRFPRRTEAGREADRKRNRDADKQASVAPSTKSETVLDEYDDVDADFAIPAHLALAERVGTAIDRTLAGLAAFRPPGYAWQRDELDQMSWTSVVAAASMVVDREVVERMNARLTDVFALQLGSEGPAALDAAADTLRARLDAAAEATAAPRLTRAQLASELYTLPPYKNRVHENARGRKQRLATAAKSKARLQARAEVDKLKDERRQARHKKMEAAREERNRKTREKRRELRRAVERQDE</sequence>
<feature type="region of interest" description="Disordered" evidence="1">
    <location>
        <begin position="1"/>
        <end position="80"/>
    </location>
</feature>
<evidence type="ECO:0000313" key="3">
    <source>
        <dbReference type="Proteomes" id="UP000279236"/>
    </source>
</evidence>
<dbReference type="RefSeq" id="XP_028475688.1">
    <property type="nucleotide sequence ID" value="XM_028623714.1"/>
</dbReference>
<keyword evidence="3" id="KW-1185">Reference proteome</keyword>
<evidence type="ECO:0000256" key="1">
    <source>
        <dbReference type="SAM" id="MobiDB-lite"/>
    </source>
</evidence>
<feature type="compositionally biased region" description="Basic and acidic residues" evidence="1">
    <location>
        <begin position="444"/>
        <end position="456"/>
    </location>
</feature>
<feature type="compositionally biased region" description="Low complexity" evidence="1">
    <location>
        <begin position="54"/>
        <end position="66"/>
    </location>
</feature>
<feature type="region of interest" description="Disordered" evidence="1">
    <location>
        <begin position="439"/>
        <end position="490"/>
    </location>
</feature>
<dbReference type="OrthoDB" id="10682035at2759"/>
<dbReference type="Proteomes" id="UP000279236">
    <property type="component" value="Unassembled WGS sequence"/>
</dbReference>
<comment type="caution">
    <text evidence="2">The sequence shown here is derived from an EMBL/GenBank/DDBJ whole genome shotgun (WGS) entry which is preliminary data.</text>
</comment>
<dbReference type="EMBL" id="RSCE01000007">
    <property type="protein sequence ID" value="RSH80969.1"/>
    <property type="molecule type" value="Genomic_DNA"/>
</dbReference>
<evidence type="ECO:0000313" key="2">
    <source>
        <dbReference type="EMBL" id="RSH80969.1"/>
    </source>
</evidence>
<name>A0A427XQ45_9TREE</name>
<organism evidence="2 3">
    <name type="scientific">Apiotrichum porosum</name>
    <dbReference type="NCBI Taxonomy" id="105984"/>
    <lineage>
        <taxon>Eukaryota</taxon>
        <taxon>Fungi</taxon>
        <taxon>Dikarya</taxon>
        <taxon>Basidiomycota</taxon>
        <taxon>Agaricomycotina</taxon>
        <taxon>Tremellomycetes</taxon>
        <taxon>Trichosporonales</taxon>
        <taxon>Trichosporonaceae</taxon>
        <taxon>Apiotrichum</taxon>
    </lineage>
</organism>
<feature type="compositionally biased region" description="Low complexity" evidence="1">
    <location>
        <begin position="111"/>
        <end position="139"/>
    </location>
</feature>